<dbReference type="GO" id="GO:0007165">
    <property type="term" value="P:signal transduction"/>
    <property type="evidence" value="ECO:0007669"/>
    <property type="project" value="UniProtKB-KW"/>
</dbReference>
<dbReference type="InterPro" id="IPR013655">
    <property type="entry name" value="PAS_fold_3"/>
</dbReference>
<proteinExistence type="predicted"/>
<dbReference type="STRING" id="1121001.SAMN02745857_03017"/>
<dbReference type="CDD" id="cd00130">
    <property type="entry name" value="PAS"/>
    <property type="match status" value="4"/>
</dbReference>
<dbReference type="PANTHER" id="PTHR24422">
    <property type="entry name" value="CHEMOTAXIS PROTEIN METHYLTRANSFERASE"/>
    <property type="match status" value="1"/>
</dbReference>
<gene>
    <name evidence="5" type="ORF">SAMN02745857_03017</name>
</gene>
<dbReference type="Gene3D" id="3.30.450.20">
    <property type="entry name" value="PAS domain"/>
    <property type="match status" value="4"/>
</dbReference>
<dbReference type="SUPFAM" id="SSF55785">
    <property type="entry name" value="PYP-like sensor domain (PAS domain)"/>
    <property type="match status" value="4"/>
</dbReference>
<dbReference type="NCBIfam" id="TIGR00229">
    <property type="entry name" value="sensory_box"/>
    <property type="match status" value="3"/>
</dbReference>
<evidence type="ECO:0000259" key="3">
    <source>
        <dbReference type="PROSITE" id="PS50112"/>
    </source>
</evidence>
<feature type="domain" description="PAS" evidence="3">
    <location>
        <begin position="253"/>
        <end position="324"/>
    </location>
</feature>
<dbReference type="Pfam" id="PF08447">
    <property type="entry name" value="PAS_3"/>
    <property type="match status" value="2"/>
</dbReference>
<keyword evidence="1" id="KW-0807">Transducer</keyword>
<dbReference type="PROSITE" id="PS50111">
    <property type="entry name" value="CHEMOTAXIS_TRANSDUC_2"/>
    <property type="match status" value="1"/>
</dbReference>
<dbReference type="SUPFAM" id="SSF58104">
    <property type="entry name" value="Methyl-accepting chemotaxis protein (MCP) signaling domain"/>
    <property type="match status" value="1"/>
</dbReference>
<dbReference type="Pfam" id="PF00015">
    <property type="entry name" value="MCPsignal"/>
    <property type="match status" value="1"/>
</dbReference>
<feature type="domain" description="PAS" evidence="3">
    <location>
        <begin position="145"/>
        <end position="185"/>
    </location>
</feature>
<name>A0A1W1XVE5_9NEIS</name>
<dbReference type="PRINTS" id="PR00260">
    <property type="entry name" value="CHEMTRNSDUCR"/>
</dbReference>
<protein>
    <submittedName>
        <fullName evidence="5">Methyl-accepting chemotaxis sensory transducer with Pas/Pac sensor</fullName>
    </submittedName>
</protein>
<dbReference type="InterPro" id="IPR050903">
    <property type="entry name" value="Bact_Chemotaxis_MeTrfase"/>
</dbReference>
<dbReference type="InterPro" id="IPR004089">
    <property type="entry name" value="MCPsignal_dom"/>
</dbReference>
<dbReference type="SMART" id="SM00283">
    <property type="entry name" value="MA"/>
    <property type="match status" value="1"/>
</dbReference>
<dbReference type="GO" id="GO:0004888">
    <property type="term" value="F:transmembrane signaling receptor activity"/>
    <property type="evidence" value="ECO:0007669"/>
    <property type="project" value="InterPro"/>
</dbReference>
<dbReference type="AlphaFoldDB" id="A0A1W1XVE5"/>
<dbReference type="InterPro" id="IPR004090">
    <property type="entry name" value="Chemotax_Me-accpt_rcpt"/>
</dbReference>
<reference evidence="5 6" key="1">
    <citation type="submission" date="2017-04" db="EMBL/GenBank/DDBJ databases">
        <authorList>
            <person name="Afonso C.L."/>
            <person name="Miller P.J."/>
            <person name="Scott M.A."/>
            <person name="Spackman E."/>
            <person name="Goraichik I."/>
            <person name="Dimitrov K.M."/>
            <person name="Suarez D.L."/>
            <person name="Swayne D.E."/>
        </authorList>
    </citation>
    <scope>NUCLEOTIDE SEQUENCE [LARGE SCALE GENOMIC DNA]</scope>
    <source>
        <strain evidence="5 6">DSM 23236</strain>
    </source>
</reference>
<keyword evidence="6" id="KW-1185">Reference proteome</keyword>
<dbReference type="PROSITE" id="PS50112">
    <property type="entry name" value="PAS"/>
    <property type="match status" value="2"/>
</dbReference>
<dbReference type="PANTHER" id="PTHR24422:SF10">
    <property type="entry name" value="CHEMOTAXIS PROTEIN METHYLTRANSFERASE 2"/>
    <property type="match status" value="1"/>
</dbReference>
<dbReference type="InterPro" id="IPR035965">
    <property type="entry name" value="PAS-like_dom_sf"/>
</dbReference>
<feature type="domain" description="PAC" evidence="4">
    <location>
        <begin position="204"/>
        <end position="256"/>
    </location>
</feature>
<dbReference type="SMART" id="SM00086">
    <property type="entry name" value="PAC"/>
    <property type="match status" value="4"/>
</dbReference>
<organism evidence="5 6">
    <name type="scientific">Andreprevotia lacus DSM 23236</name>
    <dbReference type="NCBI Taxonomy" id="1121001"/>
    <lineage>
        <taxon>Bacteria</taxon>
        <taxon>Pseudomonadati</taxon>
        <taxon>Pseudomonadota</taxon>
        <taxon>Betaproteobacteria</taxon>
        <taxon>Neisseriales</taxon>
        <taxon>Chitinibacteraceae</taxon>
        <taxon>Andreprevotia</taxon>
    </lineage>
</organism>
<feature type="domain" description="PAC" evidence="4">
    <location>
        <begin position="327"/>
        <end position="379"/>
    </location>
</feature>
<dbReference type="Gene3D" id="6.10.250.3200">
    <property type="match status" value="1"/>
</dbReference>
<evidence type="ECO:0000259" key="4">
    <source>
        <dbReference type="PROSITE" id="PS50113"/>
    </source>
</evidence>
<dbReference type="SMART" id="SM00091">
    <property type="entry name" value="PAS"/>
    <property type="match status" value="4"/>
</dbReference>
<dbReference type="PROSITE" id="PS50113">
    <property type="entry name" value="PAC"/>
    <property type="match status" value="2"/>
</dbReference>
<dbReference type="InterPro" id="IPR000014">
    <property type="entry name" value="PAS"/>
</dbReference>
<dbReference type="GO" id="GO:0006935">
    <property type="term" value="P:chemotaxis"/>
    <property type="evidence" value="ECO:0007669"/>
    <property type="project" value="InterPro"/>
</dbReference>
<evidence type="ECO:0000256" key="1">
    <source>
        <dbReference type="PROSITE-ProRule" id="PRU00284"/>
    </source>
</evidence>
<dbReference type="InterPro" id="IPR000700">
    <property type="entry name" value="PAS-assoc_C"/>
</dbReference>
<dbReference type="InterPro" id="IPR001610">
    <property type="entry name" value="PAC"/>
</dbReference>
<sequence length="589" mass="65062">MLANLFGGRGAADIVSALNAAQAVIQFRVDGTIDEANDIFLRLMGYQLSEIRGQHHRIFVDPKEAASAEYARFWDKLRQGEAQTARFRRIAKDGHDVWIQASYVPIMAGGKVSRVIKFASDVTEDVLRNADYASQIAAIRRAQAVIEFSPDGTIIDANDNFLQLMGYTLAEVKGQHHRLFVDPRESGSPEYQQFWDRLRRGEYQTSEYCRLAKGKKQVWIHATYNPIRTPDGQVIKVVKYASDITREVQQREQARLMSLVVDGTDSAALVTDAQGVVVFANRGYAHMSGYSIAETLGTRLGDALQGPATDAEVFRRFKQALDNHQPFFDELLFYGKGGKHYWVSVSLNAVTDASGKVINHICVQTDISQTKERAVEYTKRLDAIGLHNGVGEFDTSGKLVDANDYIIKHLGYRSLPDLLQRTRTLQQIVGEQGYQQLLRGEQVVGEYILLGANEEQHHFNGSLSPIPDGEGGIRCVAAYGADVSAKVEAQRVTNEEMTEVLGSTDQIKHIIEVINQIASQTNLLALNAAIEAARAGEVGRGFAVVADEVRKLAEQSAGSAEKISHLVGDTRLRVENLADSLRKLSSVNG</sequence>
<dbReference type="GO" id="GO:0016020">
    <property type="term" value="C:membrane"/>
    <property type="evidence" value="ECO:0007669"/>
    <property type="project" value="InterPro"/>
</dbReference>
<evidence type="ECO:0000259" key="2">
    <source>
        <dbReference type="PROSITE" id="PS50111"/>
    </source>
</evidence>
<dbReference type="EMBL" id="FWXD01000019">
    <property type="protein sequence ID" value="SMC27903.1"/>
    <property type="molecule type" value="Genomic_DNA"/>
</dbReference>
<evidence type="ECO:0000313" key="6">
    <source>
        <dbReference type="Proteomes" id="UP000192761"/>
    </source>
</evidence>
<evidence type="ECO:0000313" key="5">
    <source>
        <dbReference type="EMBL" id="SMC27903.1"/>
    </source>
</evidence>
<accession>A0A1W1XVE5</accession>
<dbReference type="Proteomes" id="UP000192761">
    <property type="component" value="Unassembled WGS sequence"/>
</dbReference>
<dbReference type="Pfam" id="PF13426">
    <property type="entry name" value="PAS_9"/>
    <property type="match status" value="1"/>
</dbReference>
<feature type="domain" description="Methyl-accepting transducer" evidence="2">
    <location>
        <begin position="493"/>
        <end position="589"/>
    </location>
</feature>